<dbReference type="Pfam" id="PF04479">
    <property type="entry name" value="RTA1"/>
    <property type="match status" value="1"/>
</dbReference>
<evidence type="ECO:0000256" key="2">
    <source>
        <dbReference type="ARBA" id="ARBA00022692"/>
    </source>
</evidence>
<reference evidence="6" key="1">
    <citation type="journal article" date="2021" name="Nat. Commun.">
        <title>Genetic determinants of endophytism in the Arabidopsis root mycobiome.</title>
        <authorList>
            <person name="Mesny F."/>
            <person name="Miyauchi S."/>
            <person name="Thiergart T."/>
            <person name="Pickel B."/>
            <person name="Atanasova L."/>
            <person name="Karlsson M."/>
            <person name="Huettel B."/>
            <person name="Barry K.W."/>
            <person name="Haridas S."/>
            <person name="Chen C."/>
            <person name="Bauer D."/>
            <person name="Andreopoulos W."/>
            <person name="Pangilinan J."/>
            <person name="LaButti K."/>
            <person name="Riley R."/>
            <person name="Lipzen A."/>
            <person name="Clum A."/>
            <person name="Drula E."/>
            <person name="Henrissat B."/>
            <person name="Kohler A."/>
            <person name="Grigoriev I.V."/>
            <person name="Martin F.M."/>
            <person name="Hacquard S."/>
        </authorList>
    </citation>
    <scope>NUCLEOTIDE SEQUENCE</scope>
    <source>
        <strain evidence="6">MPI-CAGE-AT-0021</strain>
    </source>
</reference>
<feature type="transmembrane region" description="Helical" evidence="5">
    <location>
        <begin position="46"/>
        <end position="67"/>
    </location>
</feature>
<feature type="transmembrane region" description="Helical" evidence="5">
    <location>
        <begin position="79"/>
        <end position="101"/>
    </location>
</feature>
<organism evidence="6 7">
    <name type="scientific">Dactylonectria estremocensis</name>
    <dbReference type="NCBI Taxonomy" id="1079267"/>
    <lineage>
        <taxon>Eukaryota</taxon>
        <taxon>Fungi</taxon>
        <taxon>Dikarya</taxon>
        <taxon>Ascomycota</taxon>
        <taxon>Pezizomycotina</taxon>
        <taxon>Sordariomycetes</taxon>
        <taxon>Hypocreomycetidae</taxon>
        <taxon>Hypocreales</taxon>
        <taxon>Nectriaceae</taxon>
        <taxon>Dactylonectria</taxon>
    </lineage>
</organism>
<dbReference type="Proteomes" id="UP000717696">
    <property type="component" value="Unassembled WGS sequence"/>
</dbReference>
<gene>
    <name evidence="6" type="ORF">B0J13DRAFT_638</name>
</gene>
<keyword evidence="2 5" id="KW-0812">Transmembrane</keyword>
<dbReference type="PANTHER" id="PTHR31465:SF35">
    <property type="entry name" value="RTA1 DOMAIN PROTEIN-RELATED"/>
    <property type="match status" value="1"/>
</dbReference>
<feature type="transmembrane region" description="Helical" evidence="5">
    <location>
        <begin position="121"/>
        <end position="145"/>
    </location>
</feature>
<keyword evidence="7" id="KW-1185">Reference proteome</keyword>
<feature type="transmembrane region" description="Helical" evidence="5">
    <location>
        <begin position="12"/>
        <end position="34"/>
    </location>
</feature>
<evidence type="ECO:0000256" key="4">
    <source>
        <dbReference type="ARBA" id="ARBA00023136"/>
    </source>
</evidence>
<proteinExistence type="predicted"/>
<comment type="subcellular location">
    <subcellularLocation>
        <location evidence="1">Membrane</location>
        <topology evidence="1">Multi-pass membrane protein</topology>
    </subcellularLocation>
</comment>
<sequence>MSSDSEKDHPLYAYDPSLAAAVIFIVIFSGTTLFHGWQVIKNKNWYFIPFIVGCLAEAIGCIGRAIGAQESPDWVLGPYVIQALLLLIGPTLYAASIYMVLGRMIRLLEADKLSIIRPSWLTKCFLLGDIISLLAQGGGGAMLASADTKKATDRGELIIIIGLVVQILFFSLFMISTFIFHRRINADPTQKSLNISVPWRRLLIVLYSTSLLILVRSVFRLIEYIQGRDGYLQSKEVFIYIFDIVLMAAVAIVFNVFHPSQVLTAQSKQRLSSSDSEMQLEGYGQGRRA</sequence>
<accession>A0A9P9JD28</accession>
<feature type="transmembrane region" description="Helical" evidence="5">
    <location>
        <begin position="202"/>
        <end position="222"/>
    </location>
</feature>
<protein>
    <submittedName>
        <fullName evidence="6">RTA1 like protein-domain-containing protein</fullName>
    </submittedName>
</protein>
<name>A0A9P9JD28_9HYPO</name>
<evidence type="ECO:0000313" key="6">
    <source>
        <dbReference type="EMBL" id="KAH7162024.1"/>
    </source>
</evidence>
<evidence type="ECO:0000256" key="5">
    <source>
        <dbReference type="SAM" id="Phobius"/>
    </source>
</evidence>
<dbReference type="InterPro" id="IPR007568">
    <property type="entry name" value="RTA1"/>
</dbReference>
<evidence type="ECO:0000313" key="7">
    <source>
        <dbReference type="Proteomes" id="UP000717696"/>
    </source>
</evidence>
<dbReference type="GO" id="GO:0016020">
    <property type="term" value="C:membrane"/>
    <property type="evidence" value="ECO:0007669"/>
    <property type="project" value="UniProtKB-SubCell"/>
</dbReference>
<feature type="transmembrane region" description="Helical" evidence="5">
    <location>
        <begin position="157"/>
        <end position="181"/>
    </location>
</feature>
<dbReference type="OrthoDB" id="3358017at2759"/>
<feature type="transmembrane region" description="Helical" evidence="5">
    <location>
        <begin position="237"/>
        <end position="257"/>
    </location>
</feature>
<dbReference type="EMBL" id="JAGMUU010000001">
    <property type="protein sequence ID" value="KAH7162024.1"/>
    <property type="molecule type" value="Genomic_DNA"/>
</dbReference>
<comment type="caution">
    <text evidence="6">The sequence shown here is derived from an EMBL/GenBank/DDBJ whole genome shotgun (WGS) entry which is preliminary data.</text>
</comment>
<dbReference type="PANTHER" id="PTHR31465">
    <property type="entry name" value="PROTEIN RTA1-RELATED"/>
    <property type="match status" value="1"/>
</dbReference>
<keyword evidence="3 5" id="KW-1133">Transmembrane helix</keyword>
<dbReference type="AlphaFoldDB" id="A0A9P9JD28"/>
<evidence type="ECO:0000256" key="1">
    <source>
        <dbReference type="ARBA" id="ARBA00004141"/>
    </source>
</evidence>
<keyword evidence="4 5" id="KW-0472">Membrane</keyword>
<evidence type="ECO:0000256" key="3">
    <source>
        <dbReference type="ARBA" id="ARBA00022989"/>
    </source>
</evidence>